<dbReference type="RefSeq" id="WP_204283693.1">
    <property type="nucleotide sequence ID" value="NZ_BAABEJ010000001.1"/>
</dbReference>
<keyword evidence="9" id="KW-0472">Membrane</keyword>
<dbReference type="PANTHER" id="PTHR43671:SF13">
    <property type="entry name" value="SERINE_THREONINE-PROTEIN KINASE NEK2"/>
    <property type="match status" value="1"/>
</dbReference>
<evidence type="ECO:0000259" key="10">
    <source>
        <dbReference type="PROSITE" id="PS50011"/>
    </source>
</evidence>
<evidence type="ECO:0000256" key="8">
    <source>
        <dbReference type="SAM" id="MobiDB-lite"/>
    </source>
</evidence>
<feature type="compositionally biased region" description="Polar residues" evidence="8">
    <location>
        <begin position="338"/>
        <end position="350"/>
    </location>
</feature>
<evidence type="ECO:0000256" key="2">
    <source>
        <dbReference type="ARBA" id="ARBA00012513"/>
    </source>
</evidence>
<feature type="compositionally biased region" description="Low complexity" evidence="8">
    <location>
        <begin position="693"/>
        <end position="732"/>
    </location>
</feature>
<keyword evidence="12" id="KW-1185">Reference proteome</keyword>
<dbReference type="Pfam" id="PF00069">
    <property type="entry name" value="Pkinase"/>
    <property type="match status" value="1"/>
</dbReference>
<dbReference type="PROSITE" id="PS00108">
    <property type="entry name" value="PROTEIN_KINASE_ST"/>
    <property type="match status" value="1"/>
</dbReference>
<dbReference type="Gene3D" id="1.10.510.10">
    <property type="entry name" value="Transferase(Phosphotransferase) domain 1"/>
    <property type="match status" value="1"/>
</dbReference>
<dbReference type="Gene3D" id="3.30.200.20">
    <property type="entry name" value="Phosphorylase Kinase, domain 1"/>
    <property type="match status" value="1"/>
</dbReference>
<feature type="compositionally biased region" description="Low complexity" evidence="8">
    <location>
        <begin position="558"/>
        <end position="574"/>
    </location>
</feature>
<evidence type="ECO:0000256" key="3">
    <source>
        <dbReference type="ARBA" id="ARBA00022679"/>
    </source>
</evidence>
<feature type="transmembrane region" description="Helical" evidence="9">
    <location>
        <begin position="646"/>
        <end position="665"/>
    </location>
</feature>
<evidence type="ECO:0000256" key="4">
    <source>
        <dbReference type="ARBA" id="ARBA00022741"/>
    </source>
</evidence>
<reference evidence="11 12" key="1">
    <citation type="submission" date="2021-01" db="EMBL/GenBank/DDBJ databases">
        <title>Whole genome shotgun sequence of Microbispora amethystogenes NBRC 101907.</title>
        <authorList>
            <person name="Komaki H."/>
            <person name="Tamura T."/>
        </authorList>
    </citation>
    <scope>NUCLEOTIDE SEQUENCE [LARGE SCALE GENOMIC DNA]</scope>
    <source>
        <strain evidence="11 12">NBRC 101907</strain>
    </source>
</reference>
<dbReference type="SMART" id="SM00220">
    <property type="entry name" value="S_TKc"/>
    <property type="match status" value="1"/>
</dbReference>
<feature type="region of interest" description="Disordered" evidence="8">
    <location>
        <begin position="270"/>
        <end position="595"/>
    </location>
</feature>
<comment type="similarity">
    <text evidence="1">Belongs to the protein kinase superfamily. NEK Ser/Thr protein kinase family. NIMA subfamily.</text>
</comment>
<feature type="compositionally biased region" description="Low complexity" evidence="8">
    <location>
        <begin position="278"/>
        <end position="317"/>
    </location>
</feature>
<comment type="caution">
    <text evidence="11">The sequence shown here is derived from an EMBL/GenBank/DDBJ whole genome shotgun (WGS) entry which is preliminary data.</text>
</comment>
<dbReference type="PROSITE" id="PS50011">
    <property type="entry name" value="PROTEIN_KINASE_DOM"/>
    <property type="match status" value="1"/>
</dbReference>
<keyword evidence="6 7" id="KW-0067">ATP-binding</keyword>
<dbReference type="SUPFAM" id="SSF56112">
    <property type="entry name" value="Protein kinase-like (PK-like)"/>
    <property type="match status" value="1"/>
</dbReference>
<keyword evidence="3" id="KW-0808">Transferase</keyword>
<keyword evidence="5" id="KW-0418">Kinase</keyword>
<dbReference type="Proteomes" id="UP000651728">
    <property type="component" value="Unassembled WGS sequence"/>
</dbReference>
<feature type="region of interest" description="Disordered" evidence="8">
    <location>
        <begin position="668"/>
        <end position="742"/>
    </location>
</feature>
<feature type="domain" description="Protein kinase" evidence="10">
    <location>
        <begin position="13"/>
        <end position="273"/>
    </location>
</feature>
<dbReference type="InterPro" id="IPR050660">
    <property type="entry name" value="NEK_Ser/Thr_kinase"/>
</dbReference>
<dbReference type="EC" id="2.7.11.1" evidence="2"/>
<protein>
    <recommendedName>
        <fullName evidence="2">non-specific serine/threonine protein kinase</fullName>
        <ecNumber evidence="2">2.7.11.1</ecNumber>
    </recommendedName>
</protein>
<organism evidence="11 12">
    <name type="scientific">Microbispora amethystogenes</name>
    <dbReference type="NCBI Taxonomy" id="1427754"/>
    <lineage>
        <taxon>Bacteria</taxon>
        <taxon>Bacillati</taxon>
        <taxon>Actinomycetota</taxon>
        <taxon>Actinomycetes</taxon>
        <taxon>Streptosporangiales</taxon>
        <taxon>Streptosporangiaceae</taxon>
        <taxon>Microbispora</taxon>
    </lineage>
</organism>
<proteinExistence type="inferred from homology"/>
<keyword evidence="9" id="KW-0812">Transmembrane</keyword>
<evidence type="ECO:0000256" key="5">
    <source>
        <dbReference type="ARBA" id="ARBA00022777"/>
    </source>
</evidence>
<dbReference type="InterPro" id="IPR011009">
    <property type="entry name" value="Kinase-like_dom_sf"/>
</dbReference>
<name>A0ABQ4F642_9ACTN</name>
<dbReference type="PROSITE" id="PS00107">
    <property type="entry name" value="PROTEIN_KINASE_ATP"/>
    <property type="match status" value="1"/>
</dbReference>
<evidence type="ECO:0000256" key="1">
    <source>
        <dbReference type="ARBA" id="ARBA00010886"/>
    </source>
</evidence>
<dbReference type="PANTHER" id="PTHR43671">
    <property type="entry name" value="SERINE/THREONINE-PROTEIN KINASE NEK"/>
    <property type="match status" value="1"/>
</dbReference>
<evidence type="ECO:0000256" key="9">
    <source>
        <dbReference type="SAM" id="Phobius"/>
    </source>
</evidence>
<gene>
    <name evidence="11" type="ORF">Mam01_04220</name>
</gene>
<feature type="binding site" evidence="7">
    <location>
        <position position="42"/>
    </location>
    <ligand>
        <name>ATP</name>
        <dbReference type="ChEBI" id="CHEBI:30616"/>
    </ligand>
</feature>
<dbReference type="EMBL" id="BOOB01000003">
    <property type="protein sequence ID" value="GIH30258.1"/>
    <property type="molecule type" value="Genomic_DNA"/>
</dbReference>
<evidence type="ECO:0000313" key="11">
    <source>
        <dbReference type="EMBL" id="GIH30258.1"/>
    </source>
</evidence>
<dbReference type="InterPro" id="IPR008271">
    <property type="entry name" value="Ser/Thr_kinase_AS"/>
</dbReference>
<feature type="compositionally biased region" description="Low complexity" evidence="8">
    <location>
        <begin position="584"/>
        <end position="595"/>
    </location>
</feature>
<evidence type="ECO:0000256" key="6">
    <source>
        <dbReference type="ARBA" id="ARBA00022840"/>
    </source>
</evidence>
<evidence type="ECO:0000313" key="12">
    <source>
        <dbReference type="Proteomes" id="UP000651728"/>
    </source>
</evidence>
<dbReference type="CDD" id="cd14014">
    <property type="entry name" value="STKc_PknB_like"/>
    <property type="match status" value="1"/>
</dbReference>
<dbReference type="InterPro" id="IPR017441">
    <property type="entry name" value="Protein_kinase_ATP_BS"/>
</dbReference>
<keyword evidence="9" id="KW-1133">Transmembrane helix</keyword>
<dbReference type="InterPro" id="IPR000719">
    <property type="entry name" value="Prot_kinase_dom"/>
</dbReference>
<keyword evidence="4 7" id="KW-0547">Nucleotide-binding</keyword>
<sequence length="879" mass="91133">MARAESRLVGGRYQLMEPIGRGGMGVVWRAHDQLLDRPVAVKEVRYDSAMGDELSDLNRRTMREARAAGRLTHPNVVVVHDVIEEDDRPWIIMQLVQSRSLGQVIREDGPLSPERTVEIGLQILDALRAAHRQGVLHRDVKPENVLLTDDGRVVLTDFGIARLEADNTMTRTGLVGTPAFIAPERLRGEAAQRESDLWSLGATLYTAAEGRPPHDRGMAMATMHAVLNEDPAPARRAGALGPVLMRMLAKEPADRPGYDELVRQLKRAARDLVPPPARSDGPSAPGSSSAPAEAATPAGAGSPAASPAVPGSSAPASPRSPKPEASPSPKSRTREPQSPETQSPEAQSLEAQAPEASRPQTSASRSEPGKASRGVTPYPPAARRDDPSPASSRNGDGPDAKPGRNGDGAGQVAGQSAGRGVAGDTASPGETTSPIPVVQDDDSPGSAEAVSAEPGSAEAGRGEGRTGETASDAAGRPNEMPETGVQAAPPARTKPSAGRRDEAGKNGEPAAGRGRPQEAGARDGSTRISPAVGGSSAGKPTGQPTEETTKDPSKRTSSRPAAASGAAAATARNGASEHRRTDARAGTTADTAAAARGTGAGVAGVGTGIGGAQGAPAAFSQEGAVWQHDTTTTPGTSRAPGGLLKAALMLVGLVVIVGVAGYLGVQAGRSGSEEKPSSGSAAGPAETGKNTQEATAAASSSAAPSSAEPSATPSEEATASPSPKPSKSSEAPGPGDVPDGWHKYKHSSGFSLALPKGWHVDGSGNGEVRFRGDSHTYLEVHHTSSPESDALKTWRRDVPGMSGNFPGYKLVEIREVKDFWKTAADWEFTFGDSRFRSRVIDRGFVTDKNNGYALLYKTQDKDWKKKKKTFETIAATFKP</sequence>
<evidence type="ECO:0000256" key="7">
    <source>
        <dbReference type="PROSITE-ProRule" id="PRU10141"/>
    </source>
</evidence>
<accession>A0ABQ4F642</accession>